<dbReference type="EMBL" id="CP003587">
    <property type="protein sequence ID" value="AGY60656.1"/>
    <property type="molecule type" value="Genomic_DNA"/>
</dbReference>
<feature type="transmembrane region" description="Helical" evidence="3">
    <location>
        <begin position="136"/>
        <end position="158"/>
    </location>
</feature>
<keyword evidence="5" id="KW-1185">Reference proteome</keyword>
<feature type="region of interest" description="Disordered" evidence="2">
    <location>
        <begin position="1"/>
        <end position="25"/>
    </location>
</feature>
<protein>
    <submittedName>
        <fullName evidence="4">Uncharacterized protein</fullName>
    </submittedName>
</protein>
<feature type="transmembrane region" description="Helical" evidence="3">
    <location>
        <begin position="204"/>
        <end position="223"/>
    </location>
</feature>
<keyword evidence="3" id="KW-1133">Transmembrane helix</keyword>
<keyword evidence="1" id="KW-0175">Coiled coil</keyword>
<evidence type="ECO:0000256" key="1">
    <source>
        <dbReference type="SAM" id="Coils"/>
    </source>
</evidence>
<organism evidence="4 5">
    <name type="scientific">Gloeobacter kilaueensis (strain ATCC BAA-2537 / CCAP 1431/1 / ULC 316 / JS1)</name>
    <dbReference type="NCBI Taxonomy" id="1183438"/>
    <lineage>
        <taxon>Bacteria</taxon>
        <taxon>Bacillati</taxon>
        <taxon>Cyanobacteriota</taxon>
        <taxon>Cyanophyceae</taxon>
        <taxon>Gloeobacterales</taxon>
        <taxon>Gloeobacteraceae</taxon>
        <taxon>Gloeobacter</taxon>
    </lineage>
</organism>
<evidence type="ECO:0000256" key="2">
    <source>
        <dbReference type="SAM" id="MobiDB-lite"/>
    </source>
</evidence>
<feature type="coiled-coil region" evidence="1">
    <location>
        <begin position="167"/>
        <end position="196"/>
    </location>
</feature>
<accession>U5QNY7</accession>
<feature type="transmembrane region" description="Helical" evidence="3">
    <location>
        <begin position="63"/>
        <end position="83"/>
    </location>
</feature>
<name>U5QNY7_GLOK1</name>
<evidence type="ECO:0000256" key="3">
    <source>
        <dbReference type="SAM" id="Phobius"/>
    </source>
</evidence>
<dbReference type="KEGG" id="glj:GKIL_4410"/>
<dbReference type="Proteomes" id="UP000017396">
    <property type="component" value="Chromosome"/>
</dbReference>
<feature type="transmembrane region" description="Helical" evidence="3">
    <location>
        <begin position="103"/>
        <end position="124"/>
    </location>
</feature>
<dbReference type="STRING" id="1183438.GKIL_4410"/>
<sequence>MADEAKHEERSDAPRPELPERVTPQQMAAGVIEARAARMEAQMAAAAEQAPEPPPTFALPRPVPVALIVVGIALVVGFVADLAELWPPEFANWLWQTDLLERFFNLAITPLLGGLFLLVGLWLADALEGTRSRLRLGTMGGLAVGFGLGLILAFPLYLHTVHRIVELRTAELNRMRVEQRLDADQLEAALKRLKQTTFGKQLRYGANAAAMGSAAILLGMFAIRSARRKADVAFNCPRCESTDVRLAKMNRDERSLALFTRLHTFSCRRCGRRFVRFSLTGKPYTFFF</sequence>
<keyword evidence="3" id="KW-0812">Transmembrane</keyword>
<gene>
    <name evidence="4" type="ORF">GKIL_4410</name>
</gene>
<proteinExistence type="predicted"/>
<evidence type="ECO:0000313" key="5">
    <source>
        <dbReference type="Proteomes" id="UP000017396"/>
    </source>
</evidence>
<keyword evidence="3" id="KW-0472">Membrane</keyword>
<reference evidence="4 5" key="1">
    <citation type="journal article" date="2013" name="PLoS ONE">
        <title>Cultivation and Complete Genome Sequencing of Gloeobacter kilaueensis sp. nov., from a Lava Cave in Kilauea Caldera, Hawai'i.</title>
        <authorList>
            <person name="Saw J.H."/>
            <person name="Schatz M."/>
            <person name="Brown M.V."/>
            <person name="Kunkel D.D."/>
            <person name="Foster J.S."/>
            <person name="Shick H."/>
            <person name="Christensen S."/>
            <person name="Hou S."/>
            <person name="Wan X."/>
            <person name="Donachie S.P."/>
        </authorList>
    </citation>
    <scope>NUCLEOTIDE SEQUENCE [LARGE SCALE GENOMIC DNA]</scope>
    <source>
        <strain evidence="5">JS</strain>
    </source>
</reference>
<feature type="compositionally biased region" description="Basic and acidic residues" evidence="2">
    <location>
        <begin position="1"/>
        <end position="20"/>
    </location>
</feature>
<evidence type="ECO:0000313" key="4">
    <source>
        <dbReference type="EMBL" id="AGY60656.1"/>
    </source>
</evidence>
<dbReference type="AlphaFoldDB" id="U5QNY7"/>
<dbReference type="RefSeq" id="WP_023176040.1">
    <property type="nucleotide sequence ID" value="NC_022600.1"/>
</dbReference>
<dbReference type="HOGENOM" id="CLU_965633_0_0_3"/>